<feature type="compositionally biased region" description="Polar residues" evidence="1">
    <location>
        <begin position="56"/>
        <end position="68"/>
    </location>
</feature>
<name>A0A180FXL0_PUCT1</name>
<dbReference type="EnsemblFungi" id="PTTG_30907-t43_1">
    <property type="protein sequence ID" value="PTTG_30907-t43_1-p1"/>
    <property type="gene ID" value="PTTG_30907"/>
</dbReference>
<feature type="compositionally biased region" description="Basic and acidic residues" evidence="1">
    <location>
        <begin position="71"/>
        <end position="82"/>
    </location>
</feature>
<evidence type="ECO:0000313" key="3">
    <source>
        <dbReference type="EnsemblFungi" id="PTTG_30907-t43_1-p1"/>
    </source>
</evidence>
<feature type="region of interest" description="Disordered" evidence="1">
    <location>
        <begin position="44"/>
        <end position="90"/>
    </location>
</feature>
<reference evidence="3 4" key="3">
    <citation type="journal article" date="2017" name="G3 (Bethesda)">
        <title>Comparative analysis highlights variable genome content of wheat rusts and divergence of the mating loci.</title>
        <authorList>
            <person name="Cuomo C.A."/>
            <person name="Bakkeren G."/>
            <person name="Khalil H.B."/>
            <person name="Panwar V."/>
            <person name="Joly D."/>
            <person name="Linning R."/>
            <person name="Sakthikumar S."/>
            <person name="Song X."/>
            <person name="Adiconis X."/>
            <person name="Fan L."/>
            <person name="Goldberg J.M."/>
            <person name="Levin J.Z."/>
            <person name="Young S."/>
            <person name="Zeng Q."/>
            <person name="Anikster Y."/>
            <person name="Bruce M."/>
            <person name="Wang M."/>
            <person name="Yin C."/>
            <person name="McCallum B."/>
            <person name="Szabo L.J."/>
            <person name="Hulbert S."/>
            <person name="Chen X."/>
            <person name="Fellers J.P."/>
        </authorList>
    </citation>
    <scope>NUCLEOTIDE SEQUENCE</scope>
    <source>
        <strain evidence="3">isolate 1-1 / race 1 (BBBD)</strain>
        <strain evidence="4">Isolate 1-1 / race 1 (BBBD)</strain>
    </source>
</reference>
<dbReference type="EMBL" id="ADAS02008930">
    <property type="protein sequence ID" value="OAV84968.1"/>
    <property type="molecule type" value="Genomic_DNA"/>
</dbReference>
<dbReference type="VEuPathDB" id="FungiDB:PTTG_30907"/>
<gene>
    <name evidence="2" type="ORF">PTTG_30907</name>
</gene>
<sequence>MRKGPGSERAAETGKQSEPSPQSKPAPRVEKTENIFWMITDSTLVSSKVSHKGNPGQKSLSDRITTSAEDPVEREKTDHAETTQRVGKSI</sequence>
<reference evidence="2" key="1">
    <citation type="submission" date="2009-11" db="EMBL/GenBank/DDBJ databases">
        <authorList>
            <consortium name="The Broad Institute Genome Sequencing Platform"/>
            <person name="Ward D."/>
            <person name="Feldgarden M."/>
            <person name="Earl A."/>
            <person name="Young S.K."/>
            <person name="Zeng Q."/>
            <person name="Koehrsen M."/>
            <person name="Alvarado L."/>
            <person name="Berlin A."/>
            <person name="Bochicchio J."/>
            <person name="Borenstein D."/>
            <person name="Chapman S.B."/>
            <person name="Chen Z."/>
            <person name="Engels R."/>
            <person name="Freedman E."/>
            <person name="Gellesch M."/>
            <person name="Goldberg J."/>
            <person name="Griggs A."/>
            <person name="Gujja S."/>
            <person name="Heilman E."/>
            <person name="Heiman D."/>
            <person name="Hepburn T."/>
            <person name="Howarth C."/>
            <person name="Jen D."/>
            <person name="Larson L."/>
            <person name="Lewis B."/>
            <person name="Mehta T."/>
            <person name="Park D."/>
            <person name="Pearson M."/>
            <person name="Roberts A."/>
            <person name="Saif S."/>
            <person name="Shea T."/>
            <person name="Shenoy N."/>
            <person name="Sisk P."/>
            <person name="Stolte C."/>
            <person name="Sykes S."/>
            <person name="Thomson T."/>
            <person name="Walk T."/>
            <person name="White J."/>
            <person name="Yandava C."/>
            <person name="Izard J."/>
            <person name="Baranova O.V."/>
            <person name="Blanton J.M."/>
            <person name="Tanner A.C."/>
            <person name="Dewhirst F.E."/>
            <person name="Haas B."/>
            <person name="Nusbaum C."/>
            <person name="Birren B."/>
        </authorList>
    </citation>
    <scope>NUCLEOTIDE SEQUENCE [LARGE SCALE GENOMIC DNA]</scope>
    <source>
        <strain evidence="2">1-1 BBBD Race 1</strain>
    </source>
</reference>
<dbReference type="Proteomes" id="UP000005240">
    <property type="component" value="Unassembled WGS sequence"/>
</dbReference>
<evidence type="ECO:0000313" key="2">
    <source>
        <dbReference type="EMBL" id="OAV84968.1"/>
    </source>
</evidence>
<feature type="compositionally biased region" description="Basic and acidic residues" evidence="1">
    <location>
        <begin position="1"/>
        <end position="12"/>
    </location>
</feature>
<evidence type="ECO:0000313" key="4">
    <source>
        <dbReference type="Proteomes" id="UP000005240"/>
    </source>
</evidence>
<feature type="region of interest" description="Disordered" evidence="1">
    <location>
        <begin position="1"/>
        <end position="32"/>
    </location>
</feature>
<proteinExistence type="predicted"/>
<reference evidence="3" key="4">
    <citation type="submission" date="2025-05" db="UniProtKB">
        <authorList>
            <consortium name="EnsemblFungi"/>
        </authorList>
    </citation>
    <scope>IDENTIFICATION</scope>
    <source>
        <strain evidence="3">isolate 1-1 / race 1 (BBBD)</strain>
    </source>
</reference>
<keyword evidence="4" id="KW-1185">Reference proteome</keyword>
<organism evidence="2">
    <name type="scientific">Puccinia triticina (isolate 1-1 / race 1 (BBBD))</name>
    <name type="common">Brown leaf rust fungus</name>
    <dbReference type="NCBI Taxonomy" id="630390"/>
    <lineage>
        <taxon>Eukaryota</taxon>
        <taxon>Fungi</taxon>
        <taxon>Dikarya</taxon>
        <taxon>Basidiomycota</taxon>
        <taxon>Pucciniomycotina</taxon>
        <taxon>Pucciniomycetes</taxon>
        <taxon>Pucciniales</taxon>
        <taxon>Pucciniaceae</taxon>
        <taxon>Puccinia</taxon>
    </lineage>
</organism>
<accession>A0A180FXL0</accession>
<feature type="non-terminal residue" evidence="2">
    <location>
        <position position="90"/>
    </location>
</feature>
<evidence type="ECO:0000256" key="1">
    <source>
        <dbReference type="SAM" id="MobiDB-lite"/>
    </source>
</evidence>
<feature type="compositionally biased region" description="Polar residues" evidence="1">
    <location>
        <begin position="14"/>
        <end position="23"/>
    </location>
</feature>
<dbReference type="AlphaFoldDB" id="A0A180FXL0"/>
<reference evidence="2" key="2">
    <citation type="submission" date="2016-05" db="EMBL/GenBank/DDBJ databases">
        <title>Comparative analysis highlights variable genome content of wheat rusts and divergence of the mating loci.</title>
        <authorList>
            <person name="Cuomo C.A."/>
            <person name="Bakkeren G."/>
            <person name="Szabo L."/>
            <person name="Khalil H."/>
            <person name="Joly D."/>
            <person name="Goldberg J."/>
            <person name="Young S."/>
            <person name="Zeng Q."/>
            <person name="Fellers J."/>
        </authorList>
    </citation>
    <scope>NUCLEOTIDE SEQUENCE [LARGE SCALE GENOMIC DNA]</scope>
    <source>
        <strain evidence="2">1-1 BBBD Race 1</strain>
    </source>
</reference>
<protein>
    <submittedName>
        <fullName evidence="2 3">Uncharacterized protein</fullName>
    </submittedName>
</protein>